<comment type="caution">
    <text evidence="1">The sequence shown here is derived from an EMBL/GenBank/DDBJ whole genome shotgun (WGS) entry which is preliminary data.</text>
</comment>
<evidence type="ECO:0000313" key="1">
    <source>
        <dbReference type="EMBL" id="KAJ6441198.1"/>
    </source>
</evidence>
<organism evidence="1 2">
    <name type="scientific">Purpureocillium lavendulum</name>
    <dbReference type="NCBI Taxonomy" id="1247861"/>
    <lineage>
        <taxon>Eukaryota</taxon>
        <taxon>Fungi</taxon>
        <taxon>Dikarya</taxon>
        <taxon>Ascomycota</taxon>
        <taxon>Pezizomycotina</taxon>
        <taxon>Sordariomycetes</taxon>
        <taxon>Hypocreomycetidae</taxon>
        <taxon>Hypocreales</taxon>
        <taxon>Ophiocordycipitaceae</taxon>
        <taxon>Purpureocillium</taxon>
    </lineage>
</organism>
<protein>
    <submittedName>
        <fullName evidence="1">Amino-acid oxidase</fullName>
    </submittedName>
</protein>
<proteinExistence type="predicted"/>
<dbReference type="EMBL" id="JAQHRD010000005">
    <property type="protein sequence ID" value="KAJ6441198.1"/>
    <property type="molecule type" value="Genomic_DNA"/>
</dbReference>
<dbReference type="Proteomes" id="UP001163105">
    <property type="component" value="Unassembled WGS sequence"/>
</dbReference>
<keyword evidence="2" id="KW-1185">Reference proteome</keyword>
<dbReference type="AlphaFoldDB" id="A0AB34FQT1"/>
<accession>A0AB34FQT1</accession>
<gene>
    <name evidence="1" type="ORF">O9K51_06994</name>
</gene>
<sequence>MHGRSEKLTLRWRRDYTDDFEQGHSNYAVIAAPFSVACRRRRATPTTPYYLSACEVALEYEARFWELLEDPIYASCP</sequence>
<name>A0AB34FQT1_9HYPO</name>
<evidence type="ECO:0000313" key="2">
    <source>
        <dbReference type="Proteomes" id="UP001163105"/>
    </source>
</evidence>
<reference evidence="1" key="1">
    <citation type="submission" date="2023-01" db="EMBL/GenBank/DDBJ databases">
        <title>The growth and conidiation of Purpureocillium lavendulum are regulated by nitrogen source and histone H3K14 acetylation.</title>
        <authorList>
            <person name="Tang P."/>
            <person name="Han J."/>
            <person name="Zhang C."/>
            <person name="Tang P."/>
            <person name="Qi F."/>
            <person name="Zhang K."/>
            <person name="Liang L."/>
        </authorList>
    </citation>
    <scope>NUCLEOTIDE SEQUENCE</scope>
    <source>
        <strain evidence="1">YMF1.00683</strain>
    </source>
</reference>